<evidence type="ECO:0000313" key="1">
    <source>
        <dbReference type="EMBL" id="KAI3797929.1"/>
    </source>
</evidence>
<gene>
    <name evidence="1" type="ORF">L1987_33194</name>
</gene>
<protein>
    <submittedName>
        <fullName evidence="1">Uncharacterized protein</fullName>
    </submittedName>
</protein>
<dbReference type="Proteomes" id="UP001056120">
    <property type="component" value="Linkage Group LG11"/>
</dbReference>
<reference evidence="1 2" key="2">
    <citation type="journal article" date="2022" name="Mol. Ecol. Resour.">
        <title>The genomes of chicory, endive, great burdock and yacon provide insights into Asteraceae paleo-polyploidization history and plant inulin production.</title>
        <authorList>
            <person name="Fan W."/>
            <person name="Wang S."/>
            <person name="Wang H."/>
            <person name="Wang A."/>
            <person name="Jiang F."/>
            <person name="Liu H."/>
            <person name="Zhao H."/>
            <person name="Xu D."/>
            <person name="Zhang Y."/>
        </authorList>
    </citation>
    <scope>NUCLEOTIDE SEQUENCE [LARGE SCALE GENOMIC DNA]</scope>
    <source>
        <strain evidence="2">cv. Yunnan</strain>
        <tissue evidence="1">Leaves</tissue>
    </source>
</reference>
<keyword evidence="2" id="KW-1185">Reference proteome</keyword>
<evidence type="ECO:0000313" key="2">
    <source>
        <dbReference type="Proteomes" id="UP001056120"/>
    </source>
</evidence>
<dbReference type="EMBL" id="CM042028">
    <property type="protein sequence ID" value="KAI3797929.1"/>
    <property type="molecule type" value="Genomic_DNA"/>
</dbReference>
<reference evidence="2" key="1">
    <citation type="journal article" date="2022" name="Mol. Ecol. Resour.">
        <title>The genomes of chicory, endive, great burdock and yacon provide insights into Asteraceae palaeo-polyploidization history and plant inulin production.</title>
        <authorList>
            <person name="Fan W."/>
            <person name="Wang S."/>
            <person name="Wang H."/>
            <person name="Wang A."/>
            <person name="Jiang F."/>
            <person name="Liu H."/>
            <person name="Zhao H."/>
            <person name="Xu D."/>
            <person name="Zhang Y."/>
        </authorList>
    </citation>
    <scope>NUCLEOTIDE SEQUENCE [LARGE SCALE GENOMIC DNA]</scope>
    <source>
        <strain evidence="2">cv. Yunnan</strain>
    </source>
</reference>
<name>A0ACB9HQE1_9ASTR</name>
<organism evidence="1 2">
    <name type="scientific">Smallanthus sonchifolius</name>
    <dbReference type="NCBI Taxonomy" id="185202"/>
    <lineage>
        <taxon>Eukaryota</taxon>
        <taxon>Viridiplantae</taxon>
        <taxon>Streptophyta</taxon>
        <taxon>Embryophyta</taxon>
        <taxon>Tracheophyta</taxon>
        <taxon>Spermatophyta</taxon>
        <taxon>Magnoliopsida</taxon>
        <taxon>eudicotyledons</taxon>
        <taxon>Gunneridae</taxon>
        <taxon>Pentapetalae</taxon>
        <taxon>asterids</taxon>
        <taxon>campanulids</taxon>
        <taxon>Asterales</taxon>
        <taxon>Asteraceae</taxon>
        <taxon>Asteroideae</taxon>
        <taxon>Heliantheae alliance</taxon>
        <taxon>Millerieae</taxon>
        <taxon>Smallanthus</taxon>
    </lineage>
</organism>
<accession>A0ACB9HQE1</accession>
<comment type="caution">
    <text evidence="1">The sequence shown here is derived from an EMBL/GenBank/DDBJ whole genome shotgun (WGS) entry which is preliminary data.</text>
</comment>
<proteinExistence type="predicted"/>
<sequence length="329" mass="36809">MLLISECIHAIVIDFRSNLRVFINGVFLKLEEESIETTGGQFLFVSCLSKLLVCTCCLKKSIVDGPHKPVTTTVDVQRPKTVAEYEEKDIALITHDNKAYGSIAMALPMDVFNIFAEYTTAKDLWVALCTSVHGEPMSELINILSSIVSKLKVLGTEYPTVELNKKLLDSLHEEWNMYRIMIKKTEKLSELSQQELFSILEAYELEIKKKTDVPPSVSGIQPTTSTTPQKPTTMIHDEYLPIMTTFMSCYHALISRNLTPLGHFSRNCKEPSSKEQHEKKNSSGKQAAVSPKSNTSSSSTALVCQADGHYHWRDQEGEAADKALMADIE</sequence>